<dbReference type="SUPFAM" id="SSF55785">
    <property type="entry name" value="PYP-like sensor domain (PAS domain)"/>
    <property type="match status" value="2"/>
</dbReference>
<dbReference type="InterPro" id="IPR052155">
    <property type="entry name" value="Biofilm_reg_signaling"/>
</dbReference>
<dbReference type="InterPro" id="IPR001610">
    <property type="entry name" value="PAC"/>
</dbReference>
<dbReference type="EMBL" id="FQZE01000030">
    <property type="protein sequence ID" value="SHJ78590.1"/>
    <property type="molecule type" value="Genomic_DNA"/>
</dbReference>
<evidence type="ECO:0000259" key="1">
    <source>
        <dbReference type="PROSITE" id="PS50112"/>
    </source>
</evidence>
<dbReference type="SMART" id="SM00086">
    <property type="entry name" value="PAC"/>
    <property type="match status" value="1"/>
</dbReference>
<dbReference type="STRING" id="1168035.SAMN05444280_13024"/>
<dbReference type="PANTHER" id="PTHR44757:SF2">
    <property type="entry name" value="BIOFILM ARCHITECTURE MAINTENANCE PROTEIN MBAA"/>
    <property type="match status" value="1"/>
</dbReference>
<evidence type="ECO:0000313" key="4">
    <source>
        <dbReference type="Proteomes" id="UP000184050"/>
    </source>
</evidence>
<dbReference type="Proteomes" id="UP000184050">
    <property type="component" value="Unassembled WGS sequence"/>
</dbReference>
<gene>
    <name evidence="3" type="ORF">SAMN05444280_13024</name>
</gene>
<name>A0A1M6M5F9_9BACT</name>
<protein>
    <submittedName>
        <fullName evidence="3">PAS domain S-box-containing protein</fullName>
    </submittedName>
</protein>
<dbReference type="CDD" id="cd00130">
    <property type="entry name" value="PAS"/>
    <property type="match status" value="1"/>
</dbReference>
<accession>A0A1M6M5F9</accession>
<dbReference type="NCBIfam" id="TIGR00229">
    <property type="entry name" value="sensory_box"/>
    <property type="match status" value="1"/>
</dbReference>
<organism evidence="3 4">
    <name type="scientific">Tangfeifania diversioriginum</name>
    <dbReference type="NCBI Taxonomy" id="1168035"/>
    <lineage>
        <taxon>Bacteria</taxon>
        <taxon>Pseudomonadati</taxon>
        <taxon>Bacteroidota</taxon>
        <taxon>Bacteroidia</taxon>
        <taxon>Marinilabiliales</taxon>
        <taxon>Prolixibacteraceae</taxon>
        <taxon>Tangfeifania</taxon>
    </lineage>
</organism>
<dbReference type="InterPro" id="IPR013767">
    <property type="entry name" value="PAS_fold"/>
</dbReference>
<evidence type="ECO:0000259" key="2">
    <source>
        <dbReference type="PROSITE" id="PS50113"/>
    </source>
</evidence>
<dbReference type="AlphaFoldDB" id="A0A1M6M5F9"/>
<dbReference type="PROSITE" id="PS50112">
    <property type="entry name" value="PAS"/>
    <property type="match status" value="1"/>
</dbReference>
<dbReference type="InterPro" id="IPR000014">
    <property type="entry name" value="PAS"/>
</dbReference>
<dbReference type="InterPro" id="IPR000700">
    <property type="entry name" value="PAS-assoc_C"/>
</dbReference>
<reference evidence="3 4" key="1">
    <citation type="submission" date="2016-11" db="EMBL/GenBank/DDBJ databases">
        <authorList>
            <person name="Jaros S."/>
            <person name="Januszkiewicz K."/>
            <person name="Wedrychowicz H."/>
        </authorList>
    </citation>
    <scope>NUCLEOTIDE SEQUENCE [LARGE SCALE GENOMIC DNA]</scope>
    <source>
        <strain evidence="3 4">DSM 27063</strain>
    </source>
</reference>
<dbReference type="OrthoDB" id="1091152at2"/>
<sequence length="308" mass="35156">MIYDKQSFLPGNIEDPKFYQKIIDALPVPIFYRDLEGVFQMCNKAHEEFLGMPKAQIIGQSVYDVYTKEMADIFHHRDQQLIANPDVQGYETRVKQKDGSRLDVVINKAVIRDNDNKIVGIVGSINDITQLKKTEKRLEKARESMEVSSHMMHKINLGIIMMDQENKVIDSNESFARLMGEDILELYETIPGLKGADVKGLVPEVIFKMLSGILKSGEEMLDRDIKYSDKLLHVSVVTLYKQKVVGAVIRDMSAPLLVRDEIINRAQRIKEQNIETVQKIAHLLGENAAETEELLNSIIQSYRYGDDQ</sequence>
<dbReference type="PROSITE" id="PS50113">
    <property type="entry name" value="PAC"/>
    <property type="match status" value="1"/>
</dbReference>
<dbReference type="PANTHER" id="PTHR44757">
    <property type="entry name" value="DIGUANYLATE CYCLASE DGCP"/>
    <property type="match status" value="1"/>
</dbReference>
<evidence type="ECO:0000313" key="3">
    <source>
        <dbReference type="EMBL" id="SHJ78590.1"/>
    </source>
</evidence>
<dbReference type="SMART" id="SM00091">
    <property type="entry name" value="PAS"/>
    <property type="match status" value="1"/>
</dbReference>
<dbReference type="RefSeq" id="WP_073172171.1">
    <property type="nucleotide sequence ID" value="NZ_FQZE01000030.1"/>
</dbReference>
<dbReference type="Gene3D" id="3.30.450.20">
    <property type="entry name" value="PAS domain"/>
    <property type="match status" value="2"/>
</dbReference>
<feature type="domain" description="PAC" evidence="2">
    <location>
        <begin position="88"/>
        <end position="140"/>
    </location>
</feature>
<feature type="domain" description="PAS" evidence="1">
    <location>
        <begin position="15"/>
        <end position="97"/>
    </location>
</feature>
<dbReference type="Pfam" id="PF00989">
    <property type="entry name" value="PAS"/>
    <property type="match status" value="1"/>
</dbReference>
<proteinExistence type="predicted"/>
<keyword evidence="4" id="KW-1185">Reference proteome</keyword>
<dbReference type="InterPro" id="IPR035965">
    <property type="entry name" value="PAS-like_dom_sf"/>
</dbReference>
<dbReference type="GO" id="GO:0006355">
    <property type="term" value="P:regulation of DNA-templated transcription"/>
    <property type="evidence" value="ECO:0007669"/>
    <property type="project" value="InterPro"/>
</dbReference>